<accession>A0AAU9RF90</accession>
<protein>
    <submittedName>
        <fullName evidence="1">Uncharacterized protein</fullName>
    </submittedName>
</protein>
<gene>
    <name evidence="1" type="ORF">TAV2_LOCUS4174</name>
</gene>
<dbReference type="PANTHER" id="PTHR47030">
    <property type="entry name" value="LIPASE CLASS 3 FAMILY PROTEIN"/>
    <property type="match status" value="1"/>
</dbReference>
<name>A0AAU9RF90_THLAR</name>
<organism evidence="1 2">
    <name type="scientific">Thlaspi arvense</name>
    <name type="common">Field penny-cress</name>
    <dbReference type="NCBI Taxonomy" id="13288"/>
    <lineage>
        <taxon>Eukaryota</taxon>
        <taxon>Viridiplantae</taxon>
        <taxon>Streptophyta</taxon>
        <taxon>Embryophyta</taxon>
        <taxon>Tracheophyta</taxon>
        <taxon>Spermatophyta</taxon>
        <taxon>Magnoliopsida</taxon>
        <taxon>eudicotyledons</taxon>
        <taxon>Gunneridae</taxon>
        <taxon>Pentapetalae</taxon>
        <taxon>rosids</taxon>
        <taxon>malvids</taxon>
        <taxon>Brassicales</taxon>
        <taxon>Brassicaceae</taxon>
        <taxon>Thlaspideae</taxon>
        <taxon>Thlaspi</taxon>
    </lineage>
</organism>
<dbReference type="AlphaFoldDB" id="A0AAU9RF90"/>
<sequence>LLCRYPNLHVYAYGPLPCLDPVIADACSEFVTSSCYVPMSWIESQGDAQENLFRWMQYFPCYNSCLVKNL</sequence>
<dbReference type="PANTHER" id="PTHR47030:SF2">
    <property type="entry name" value="LIPASE CLASS 3 FAMILY PROTEIN"/>
    <property type="match status" value="1"/>
</dbReference>
<proteinExistence type="predicted"/>
<feature type="non-terminal residue" evidence="1">
    <location>
        <position position="1"/>
    </location>
</feature>
<evidence type="ECO:0000313" key="2">
    <source>
        <dbReference type="Proteomes" id="UP000836841"/>
    </source>
</evidence>
<evidence type="ECO:0000313" key="1">
    <source>
        <dbReference type="EMBL" id="CAH2040654.1"/>
    </source>
</evidence>
<comment type="caution">
    <text evidence="1">The sequence shown here is derived from an EMBL/GenBank/DDBJ whole genome shotgun (WGS) entry which is preliminary data.</text>
</comment>
<reference evidence="1 2" key="1">
    <citation type="submission" date="2022-03" db="EMBL/GenBank/DDBJ databases">
        <authorList>
            <person name="Nunn A."/>
            <person name="Chopra R."/>
            <person name="Nunn A."/>
            <person name="Contreras Garrido A."/>
        </authorList>
    </citation>
    <scope>NUCLEOTIDE SEQUENCE [LARGE SCALE GENOMIC DNA]</scope>
</reference>
<dbReference type="EMBL" id="CAJVSB020000019">
    <property type="protein sequence ID" value="CAH2040654.1"/>
    <property type="molecule type" value="Genomic_DNA"/>
</dbReference>
<keyword evidence="2" id="KW-1185">Reference proteome</keyword>
<dbReference type="Proteomes" id="UP000836841">
    <property type="component" value="Unassembled WGS sequence"/>
</dbReference>